<dbReference type="EMBL" id="JYDW01000303">
    <property type="protein sequence ID" value="KRZ49609.1"/>
    <property type="molecule type" value="Genomic_DNA"/>
</dbReference>
<dbReference type="SUPFAM" id="SSF48371">
    <property type="entry name" value="ARM repeat"/>
    <property type="match status" value="1"/>
</dbReference>
<evidence type="ECO:0000256" key="6">
    <source>
        <dbReference type="SAM" id="MobiDB-lite"/>
    </source>
</evidence>
<evidence type="ECO:0000313" key="8">
    <source>
        <dbReference type="EMBL" id="KRZ49609.1"/>
    </source>
</evidence>
<protein>
    <submittedName>
        <fullName evidence="8">Integrator complex subunit 8</fullName>
    </submittedName>
</protein>
<keyword evidence="5" id="KW-0539">Nucleus</keyword>
<proteinExistence type="inferred from homology"/>
<feature type="compositionally biased region" description="Basic and acidic residues" evidence="6">
    <location>
        <begin position="554"/>
        <end position="563"/>
    </location>
</feature>
<dbReference type="InterPro" id="IPR038751">
    <property type="entry name" value="INTS8"/>
</dbReference>
<evidence type="ECO:0000256" key="5">
    <source>
        <dbReference type="ARBA" id="ARBA00023242"/>
    </source>
</evidence>
<feature type="region of interest" description="Disordered" evidence="6">
    <location>
        <begin position="636"/>
        <end position="694"/>
    </location>
</feature>
<feature type="compositionally biased region" description="Acidic residues" evidence="6">
    <location>
        <begin position="459"/>
        <end position="539"/>
    </location>
</feature>
<organism evidence="8 9">
    <name type="scientific">Trichinella nativa</name>
    <dbReference type="NCBI Taxonomy" id="6335"/>
    <lineage>
        <taxon>Eukaryota</taxon>
        <taxon>Metazoa</taxon>
        <taxon>Ecdysozoa</taxon>
        <taxon>Nematoda</taxon>
        <taxon>Enoplea</taxon>
        <taxon>Dorylaimia</taxon>
        <taxon>Trichinellida</taxon>
        <taxon>Trichinellidae</taxon>
        <taxon>Trichinella</taxon>
    </lineage>
</organism>
<dbReference type="InterPro" id="IPR057980">
    <property type="entry name" value="TPR_INTS8"/>
</dbReference>
<comment type="caution">
    <text evidence="8">The sequence shown here is derived from an EMBL/GenBank/DDBJ whole genome shotgun (WGS) entry which is preliminary data.</text>
</comment>
<dbReference type="Proteomes" id="UP000054721">
    <property type="component" value="Unassembled WGS sequence"/>
</dbReference>
<evidence type="ECO:0000256" key="3">
    <source>
        <dbReference type="ARBA" id="ARBA00007147"/>
    </source>
</evidence>
<evidence type="ECO:0000256" key="4">
    <source>
        <dbReference type="ARBA" id="ARBA00022454"/>
    </source>
</evidence>
<comment type="similarity">
    <text evidence="3">Belongs to the Integrator subunit 8 family.</text>
</comment>
<dbReference type="AlphaFoldDB" id="A0A0V1KQF5"/>
<reference evidence="8 9" key="1">
    <citation type="submission" date="2015-05" db="EMBL/GenBank/DDBJ databases">
        <title>Evolution of Trichinella species and genotypes.</title>
        <authorList>
            <person name="Korhonen P.K."/>
            <person name="Edoardo P."/>
            <person name="Giuseppe L.R."/>
            <person name="Gasser R.B."/>
        </authorList>
    </citation>
    <scope>NUCLEOTIDE SEQUENCE [LARGE SCALE GENOMIC DNA]</scope>
    <source>
        <strain evidence="8">ISS10</strain>
    </source>
</reference>
<feature type="domain" description="INTS8 TPR repeats" evidence="7">
    <location>
        <begin position="765"/>
        <end position="1156"/>
    </location>
</feature>
<dbReference type="PANTHER" id="PTHR13350:SF1">
    <property type="entry name" value="INTEGRATOR COMPLEX SUBUNIT 8"/>
    <property type="match status" value="1"/>
</dbReference>
<feature type="compositionally biased region" description="Acidic residues" evidence="6">
    <location>
        <begin position="649"/>
        <end position="688"/>
    </location>
</feature>
<comment type="subcellular location">
    <subcellularLocation>
        <location evidence="2">Chromosome</location>
    </subcellularLocation>
    <subcellularLocation>
        <location evidence="1">Nucleus</location>
    </subcellularLocation>
</comment>
<dbReference type="PANTHER" id="PTHR13350">
    <property type="entry name" value="INTEGRATOR COMPLEX SUBUNIT 8"/>
    <property type="match status" value="1"/>
</dbReference>
<dbReference type="OrthoDB" id="64340at2759"/>
<dbReference type="InterPro" id="IPR016024">
    <property type="entry name" value="ARM-type_fold"/>
</dbReference>
<dbReference type="Pfam" id="PF25756">
    <property type="entry name" value="TPR_INTS8"/>
    <property type="match status" value="1"/>
</dbReference>
<feature type="region of interest" description="Disordered" evidence="6">
    <location>
        <begin position="454"/>
        <end position="591"/>
    </location>
</feature>
<evidence type="ECO:0000256" key="2">
    <source>
        <dbReference type="ARBA" id="ARBA00004286"/>
    </source>
</evidence>
<evidence type="ECO:0000259" key="7">
    <source>
        <dbReference type="Pfam" id="PF25756"/>
    </source>
</evidence>
<feature type="compositionally biased region" description="Polar residues" evidence="6">
    <location>
        <begin position="636"/>
        <end position="648"/>
    </location>
</feature>
<dbReference type="STRING" id="6335.A0A0V1KQF5"/>
<accession>A0A0V1KQF5</accession>
<dbReference type="GO" id="GO:0034472">
    <property type="term" value="P:snRNA 3'-end processing"/>
    <property type="evidence" value="ECO:0007669"/>
    <property type="project" value="InterPro"/>
</dbReference>
<evidence type="ECO:0000256" key="1">
    <source>
        <dbReference type="ARBA" id="ARBA00004123"/>
    </source>
</evidence>
<evidence type="ECO:0000313" key="9">
    <source>
        <dbReference type="Proteomes" id="UP000054721"/>
    </source>
</evidence>
<keyword evidence="9" id="KW-1185">Reference proteome</keyword>
<sequence length="1160" mass="132591">MEDSFLQGAPPRNWIDFILVPNDVHKCVEEAIAANSDEVLVNLGHDIAQQISNAEKKLADSTSTDEVKLTQHVKIGKLTMFGVILCSHWNWNFKLIHHKIGYGAVRPAVFQLFLATWNSECVPEMFAENLLEKAENGLQFGSAILFARWILHCITFKQRSEQWKMPLNVTDESAPSSHAYPDSIEQLDGFLPGALQLLTKVCEEKFDKEYLITTARYVEFEQSEKMSVHYNNSSCSPVDFNYLHVQILFDFGAYYFSLKQFDLARKYFTLLISDISRIKPDPLKHCYTKFGEIQGFCTALKLNCPGVVVVKRNEMDDILNQIPTEQTAAYFLDANATKGVSLAERYSVEERAATENVFTVYAQLHSANMLHLLANDVQLYCSNKELQFFDRPENVAIFCLVLKKYIGNKKLLPVTLRNGLKYICEHVPALYESLNNCGMLSLLPEMKIKKGQKSAIAMVDDDDDDDDSDDNDDDDVDDDEDEDDDDDDDDDDDEDDDDDDDDDNNNNDDDDDDDVHEDEDDDDDDDNDDDDDSDDDDVDDNHNDNDETEGAKVNFEKLFKDSAEETIDSPVAGKSEQEKNVNKYVGNDEGDSSLLADYFVQVVESDSPTEMKSRIAKMKLAKDALEKELNFESDLQESANCVKQGTTTNDDDDDDEIENGDDDDDDDDNDDDDNYDDDDGGDGDDGDGDTMQIDDQFPMVPAEILSSVSPFFEKLADEMNDELDSCFIYYAADRLHHLVYSGVCMVLDIDECQVWIDAIAHTVIGEHPKYSLDISYEMLRQELICWHRLNRMHFDKEEQHFETVTNNLSVKVKSYIADSKCLPDQAKDLKILVICFLLNNRDWEFVLGMTVDTGQFSLAKVLAALCYEINQNGCSIMYFAGEVFDILISALGEPSTPKEESSFDSDKSSSSKKTSYAISRLEMIEILQLITEPTVTNVLLSFFCKLYSYISQTDFEICTIYNEMWPSDLENRMPKFDETFLIEAIETAWNNMESEQMNNTDSLIMFADYRLTRKEYSDAMKYYLLAIVLKTDHFTNDDMELILDRVADNMLTCLNQLNFHYAAFLFCQFLPLKSPSLQASLVNQSSSDPRDGYFEILWKQEFMELLCETSVRYHREAHSSAVLEQVKNPMMNSFNDDELRESIRTYRLTSFLTKLLHLFS</sequence>
<dbReference type="GO" id="GO:0005694">
    <property type="term" value="C:chromosome"/>
    <property type="evidence" value="ECO:0007669"/>
    <property type="project" value="UniProtKB-SubCell"/>
</dbReference>
<dbReference type="GO" id="GO:0032039">
    <property type="term" value="C:integrator complex"/>
    <property type="evidence" value="ECO:0007669"/>
    <property type="project" value="TreeGrafter"/>
</dbReference>
<gene>
    <name evidence="8" type="primary">INTS8</name>
    <name evidence="8" type="ORF">T02_5082</name>
</gene>
<name>A0A0V1KQF5_9BILA</name>
<keyword evidence="4" id="KW-0158">Chromosome</keyword>